<comment type="caution">
    <text evidence="1">The sequence shown here is derived from an EMBL/GenBank/DDBJ whole genome shotgun (WGS) entry which is preliminary data.</text>
</comment>
<gene>
    <name evidence="1" type="ORF">Sradi_4423300</name>
</gene>
<evidence type="ECO:0000313" key="1">
    <source>
        <dbReference type="EMBL" id="KAL0345920.1"/>
    </source>
</evidence>
<protein>
    <submittedName>
        <fullName evidence="1">Uncharacterized protein</fullName>
    </submittedName>
</protein>
<sequence>MTDRVAKIQFLSIEPGLSNKTEECGNHKCKESDQLSRCLNVGLASLVGSLVADFWLARFKWGVGPCGSSESMGFGVLRVEGIASGWSHRAAKTSRSLQWKDNRLVLSWLIEAK</sequence>
<dbReference type="EMBL" id="JACGWJ010000019">
    <property type="protein sequence ID" value="KAL0345920.1"/>
    <property type="molecule type" value="Genomic_DNA"/>
</dbReference>
<proteinExistence type="predicted"/>
<dbReference type="AlphaFoldDB" id="A0AAW2NQX4"/>
<accession>A0AAW2NQX4</accession>
<reference evidence="1" key="1">
    <citation type="submission" date="2020-06" db="EMBL/GenBank/DDBJ databases">
        <authorList>
            <person name="Li T."/>
            <person name="Hu X."/>
            <person name="Zhang T."/>
            <person name="Song X."/>
            <person name="Zhang H."/>
            <person name="Dai N."/>
            <person name="Sheng W."/>
            <person name="Hou X."/>
            <person name="Wei L."/>
        </authorList>
    </citation>
    <scope>NUCLEOTIDE SEQUENCE</scope>
    <source>
        <strain evidence="1">G02</strain>
        <tissue evidence="1">Leaf</tissue>
    </source>
</reference>
<reference evidence="1" key="2">
    <citation type="journal article" date="2024" name="Plant">
        <title>Genomic evolution and insights into agronomic trait innovations of Sesamum species.</title>
        <authorList>
            <person name="Miao H."/>
            <person name="Wang L."/>
            <person name="Qu L."/>
            <person name="Liu H."/>
            <person name="Sun Y."/>
            <person name="Le M."/>
            <person name="Wang Q."/>
            <person name="Wei S."/>
            <person name="Zheng Y."/>
            <person name="Lin W."/>
            <person name="Duan Y."/>
            <person name="Cao H."/>
            <person name="Xiong S."/>
            <person name="Wang X."/>
            <person name="Wei L."/>
            <person name="Li C."/>
            <person name="Ma Q."/>
            <person name="Ju M."/>
            <person name="Zhao R."/>
            <person name="Li G."/>
            <person name="Mu C."/>
            <person name="Tian Q."/>
            <person name="Mei H."/>
            <person name="Zhang T."/>
            <person name="Gao T."/>
            <person name="Zhang H."/>
        </authorList>
    </citation>
    <scope>NUCLEOTIDE SEQUENCE</scope>
    <source>
        <strain evidence="1">G02</strain>
    </source>
</reference>
<name>A0AAW2NQX4_SESRA</name>
<organism evidence="1">
    <name type="scientific">Sesamum radiatum</name>
    <name type="common">Black benniseed</name>
    <dbReference type="NCBI Taxonomy" id="300843"/>
    <lineage>
        <taxon>Eukaryota</taxon>
        <taxon>Viridiplantae</taxon>
        <taxon>Streptophyta</taxon>
        <taxon>Embryophyta</taxon>
        <taxon>Tracheophyta</taxon>
        <taxon>Spermatophyta</taxon>
        <taxon>Magnoliopsida</taxon>
        <taxon>eudicotyledons</taxon>
        <taxon>Gunneridae</taxon>
        <taxon>Pentapetalae</taxon>
        <taxon>asterids</taxon>
        <taxon>lamiids</taxon>
        <taxon>Lamiales</taxon>
        <taxon>Pedaliaceae</taxon>
        <taxon>Sesamum</taxon>
    </lineage>
</organism>